<evidence type="ECO:0000259" key="1">
    <source>
        <dbReference type="Pfam" id="PF00899"/>
    </source>
</evidence>
<dbReference type="PANTHER" id="PTHR43267">
    <property type="entry name" value="TRNA THREONYLCARBAMOYLADENOSINE DEHYDRATASE"/>
    <property type="match status" value="1"/>
</dbReference>
<dbReference type="GO" id="GO:0061504">
    <property type="term" value="P:cyclic threonylcarbamoyladenosine biosynthetic process"/>
    <property type="evidence" value="ECO:0007669"/>
    <property type="project" value="TreeGrafter"/>
</dbReference>
<organism evidence="2 3">
    <name type="scientific">Rhodoferax aquaticus</name>
    <dbReference type="NCBI Taxonomy" id="2527691"/>
    <lineage>
        <taxon>Bacteria</taxon>
        <taxon>Pseudomonadati</taxon>
        <taxon>Pseudomonadota</taxon>
        <taxon>Betaproteobacteria</taxon>
        <taxon>Burkholderiales</taxon>
        <taxon>Comamonadaceae</taxon>
        <taxon>Rhodoferax</taxon>
    </lineage>
</organism>
<dbReference type="PANTHER" id="PTHR43267:SF1">
    <property type="entry name" value="TRNA THREONYLCARBAMOYLADENOSINE DEHYDRATASE"/>
    <property type="match status" value="1"/>
</dbReference>
<protein>
    <submittedName>
        <fullName evidence="2">tRNA threonylcarbamoyladenosine dehydratase</fullName>
    </submittedName>
</protein>
<gene>
    <name evidence="2" type="ORF">EXZ61_09060</name>
</gene>
<evidence type="ECO:0000313" key="3">
    <source>
        <dbReference type="Proteomes" id="UP000317365"/>
    </source>
</evidence>
<dbReference type="EMBL" id="CP036282">
    <property type="protein sequence ID" value="QDL54304.1"/>
    <property type="molecule type" value="Genomic_DNA"/>
</dbReference>
<reference evidence="3" key="1">
    <citation type="submission" date="2019-02" db="EMBL/GenBank/DDBJ databases">
        <title>Complete genome sequence of Rhodoferax sp. Gr-4.</title>
        <authorList>
            <person name="Jin L."/>
        </authorList>
    </citation>
    <scope>NUCLEOTIDE SEQUENCE [LARGE SCALE GENOMIC DNA]</scope>
    <source>
        <strain evidence="3">Gr-4</strain>
    </source>
</reference>
<accession>A0A515ENS9</accession>
<sequence length="259" mass="27328">MEDSVISDLTVRRFSGLDRLLGVASANRVRKAHVTVVGIGGVGSWAAEALARSGVGQITLVDLDHVSESNINRQIQALESTIGMAKVDAMASRIASINPHCIVNRIDDFASKENWQSIVPDHVDGVIDACDQVQAKMAMATWAMRNRKLLICVGAAGGKTHAHRVDVADLSKTTNDPLLASLRYQLRKAGDAPKGGTTIGLTCVFSNEPVKKPDISCSVGGGDGSLNCQGYGSLVTVTATFGLVSAGWMIEKLSKAKSV</sequence>
<dbReference type="Pfam" id="PF00899">
    <property type="entry name" value="ThiF"/>
    <property type="match status" value="1"/>
</dbReference>
<dbReference type="GO" id="GO:0061503">
    <property type="term" value="F:tRNA threonylcarbamoyladenosine dehydratase"/>
    <property type="evidence" value="ECO:0007669"/>
    <property type="project" value="TreeGrafter"/>
</dbReference>
<dbReference type="Proteomes" id="UP000317365">
    <property type="component" value="Chromosome"/>
</dbReference>
<dbReference type="SUPFAM" id="SSF69572">
    <property type="entry name" value="Activating enzymes of the ubiquitin-like proteins"/>
    <property type="match status" value="1"/>
</dbReference>
<evidence type="ECO:0000313" key="2">
    <source>
        <dbReference type="EMBL" id="QDL54304.1"/>
    </source>
</evidence>
<dbReference type="KEGG" id="rhg:EXZ61_09060"/>
<keyword evidence="3" id="KW-1185">Reference proteome</keyword>
<dbReference type="RefSeq" id="WP_142811097.1">
    <property type="nucleotide sequence ID" value="NZ_CP036282.1"/>
</dbReference>
<proteinExistence type="predicted"/>
<dbReference type="Gene3D" id="3.40.50.720">
    <property type="entry name" value="NAD(P)-binding Rossmann-like Domain"/>
    <property type="match status" value="1"/>
</dbReference>
<dbReference type="GO" id="GO:0008641">
    <property type="term" value="F:ubiquitin-like modifier activating enzyme activity"/>
    <property type="evidence" value="ECO:0007669"/>
    <property type="project" value="InterPro"/>
</dbReference>
<reference evidence="3" key="2">
    <citation type="journal article" date="2020" name="Int. J. Syst. Evol. Microbiol.">
        <title>Genomic insights into a novel species Rhodoferax aquaticus sp. nov., isolated from freshwater.</title>
        <authorList>
            <person name="Li T."/>
            <person name="Zhuo Y."/>
            <person name="Jin C.Z."/>
            <person name="Wu X."/>
            <person name="Ko S.R."/>
            <person name="Jin F.J."/>
            <person name="Ahn C.Y."/>
            <person name="Oh H.M."/>
            <person name="Lee H.G."/>
            <person name="Jin L."/>
        </authorList>
    </citation>
    <scope>NUCLEOTIDE SEQUENCE [LARGE SCALE GENOMIC DNA]</scope>
    <source>
        <strain evidence="3">Gr-4</strain>
    </source>
</reference>
<dbReference type="InterPro" id="IPR000594">
    <property type="entry name" value="ThiF_NAD_FAD-bd"/>
</dbReference>
<dbReference type="CDD" id="cd00755">
    <property type="entry name" value="YgdL_like"/>
    <property type="match status" value="1"/>
</dbReference>
<dbReference type="AlphaFoldDB" id="A0A515ENS9"/>
<dbReference type="InterPro" id="IPR045886">
    <property type="entry name" value="ThiF/MoeB/HesA"/>
</dbReference>
<name>A0A515ENS9_9BURK</name>
<dbReference type="InterPro" id="IPR035985">
    <property type="entry name" value="Ubiquitin-activating_enz"/>
</dbReference>
<feature type="domain" description="THIF-type NAD/FAD binding fold" evidence="1">
    <location>
        <begin position="20"/>
        <end position="256"/>
    </location>
</feature>